<reference evidence="4" key="1">
    <citation type="journal article" date="2019" name="Int. J. Syst. Evol. Microbiol.">
        <title>The Global Catalogue of Microorganisms (GCM) 10K type strain sequencing project: providing services to taxonomists for standard genome sequencing and annotation.</title>
        <authorList>
            <consortium name="The Broad Institute Genomics Platform"/>
            <consortium name="The Broad Institute Genome Sequencing Center for Infectious Disease"/>
            <person name="Wu L."/>
            <person name="Ma J."/>
        </authorList>
    </citation>
    <scope>NUCLEOTIDE SEQUENCE [LARGE SCALE GENOMIC DNA]</scope>
    <source>
        <strain evidence="4">CCUG 52468</strain>
    </source>
</reference>
<name>A0ABW3RNE8_9SPHI</name>
<evidence type="ECO:0000256" key="1">
    <source>
        <dbReference type="SAM" id="SignalP"/>
    </source>
</evidence>
<dbReference type="InterPro" id="IPR013022">
    <property type="entry name" value="Xyl_isomerase-like_TIM-brl"/>
</dbReference>
<proteinExistence type="predicted"/>
<feature type="chain" id="PRO_5045890146" evidence="1">
    <location>
        <begin position="25"/>
        <end position="281"/>
    </location>
</feature>
<gene>
    <name evidence="3" type="ORF">ACFQ2C_13115</name>
</gene>
<evidence type="ECO:0000259" key="2">
    <source>
        <dbReference type="Pfam" id="PF01261"/>
    </source>
</evidence>
<protein>
    <submittedName>
        <fullName evidence="3">Sugar phosphate isomerase/epimerase family protein</fullName>
    </submittedName>
</protein>
<comment type="caution">
    <text evidence="3">The sequence shown here is derived from an EMBL/GenBank/DDBJ whole genome shotgun (WGS) entry which is preliminary data.</text>
</comment>
<dbReference type="PANTHER" id="PTHR12110">
    <property type="entry name" value="HYDROXYPYRUVATE ISOMERASE"/>
    <property type="match status" value="1"/>
</dbReference>
<dbReference type="PANTHER" id="PTHR12110:SF41">
    <property type="entry name" value="INOSOSE DEHYDRATASE"/>
    <property type="match status" value="1"/>
</dbReference>
<feature type="signal peptide" evidence="1">
    <location>
        <begin position="1"/>
        <end position="24"/>
    </location>
</feature>
<feature type="domain" description="Xylose isomerase-like TIM barrel" evidence="2">
    <location>
        <begin position="57"/>
        <end position="277"/>
    </location>
</feature>
<dbReference type="InterPro" id="IPR050312">
    <property type="entry name" value="IolE/XylAMocC-like"/>
</dbReference>
<dbReference type="Proteomes" id="UP001597205">
    <property type="component" value="Unassembled WGS sequence"/>
</dbReference>
<dbReference type="Gene3D" id="3.20.20.150">
    <property type="entry name" value="Divalent-metal-dependent TIM barrel enzymes"/>
    <property type="match status" value="1"/>
</dbReference>
<dbReference type="InterPro" id="IPR036237">
    <property type="entry name" value="Xyl_isomerase-like_sf"/>
</dbReference>
<keyword evidence="1" id="KW-0732">Signal</keyword>
<dbReference type="SUPFAM" id="SSF51658">
    <property type="entry name" value="Xylose isomerase-like"/>
    <property type="match status" value="1"/>
</dbReference>
<evidence type="ECO:0000313" key="3">
    <source>
        <dbReference type="EMBL" id="MFD1166548.1"/>
    </source>
</evidence>
<keyword evidence="3" id="KW-0413">Isomerase</keyword>
<evidence type="ECO:0000313" key="4">
    <source>
        <dbReference type="Proteomes" id="UP001597205"/>
    </source>
</evidence>
<dbReference type="GO" id="GO:0016853">
    <property type="term" value="F:isomerase activity"/>
    <property type="evidence" value="ECO:0007669"/>
    <property type="project" value="UniProtKB-KW"/>
</dbReference>
<keyword evidence="4" id="KW-1185">Reference proteome</keyword>
<dbReference type="EMBL" id="JBHTKY010000020">
    <property type="protein sequence ID" value="MFD1166548.1"/>
    <property type="molecule type" value="Genomic_DNA"/>
</dbReference>
<sequence length="281" mass="32095">MIIKKRKFYTFFLSFIFISTFTFSCSNIKKETPSNIKIGVALYSFNKFSFVDAVEKAKSANVNLVEGFSFHELGGQFGTKKLLDLSDEEIGQLKKTLDSTKMTMPSIYADAKTLEEWKHIFDQAKKIGLKFMVGEPDPQFLDDINKMAGQYQMKFAIHEHAKGLSKYWHPDSALAAIKDRENLKICADIGHWVRSGLDPVECLKKVEGNVISVHVKDLDSFGNLNATDVNISTGIIDYPKIFEELKRQQFDGYVFIECEHDWEDNLKDVKESVNYITQVSK</sequence>
<dbReference type="Pfam" id="PF01261">
    <property type="entry name" value="AP_endonuc_2"/>
    <property type="match status" value="1"/>
</dbReference>
<accession>A0ABW3RNE8</accession>
<dbReference type="RefSeq" id="WP_380897297.1">
    <property type="nucleotide sequence ID" value="NZ_JBHTKY010000020.1"/>
</dbReference>
<dbReference type="PROSITE" id="PS51257">
    <property type="entry name" value="PROKAR_LIPOPROTEIN"/>
    <property type="match status" value="1"/>
</dbReference>
<organism evidence="3 4">
    <name type="scientific">Sphingobacterium daejeonense</name>
    <dbReference type="NCBI Taxonomy" id="371142"/>
    <lineage>
        <taxon>Bacteria</taxon>
        <taxon>Pseudomonadati</taxon>
        <taxon>Bacteroidota</taxon>
        <taxon>Sphingobacteriia</taxon>
        <taxon>Sphingobacteriales</taxon>
        <taxon>Sphingobacteriaceae</taxon>
        <taxon>Sphingobacterium</taxon>
    </lineage>
</organism>